<organism evidence="3 4">
    <name type="scientific">Pisum sativum</name>
    <name type="common">Garden pea</name>
    <name type="synonym">Lathyrus oleraceus</name>
    <dbReference type="NCBI Taxonomy" id="3888"/>
    <lineage>
        <taxon>Eukaryota</taxon>
        <taxon>Viridiplantae</taxon>
        <taxon>Streptophyta</taxon>
        <taxon>Embryophyta</taxon>
        <taxon>Tracheophyta</taxon>
        <taxon>Spermatophyta</taxon>
        <taxon>Magnoliopsida</taxon>
        <taxon>eudicotyledons</taxon>
        <taxon>Gunneridae</taxon>
        <taxon>Pentapetalae</taxon>
        <taxon>rosids</taxon>
        <taxon>fabids</taxon>
        <taxon>Fabales</taxon>
        <taxon>Fabaceae</taxon>
        <taxon>Papilionoideae</taxon>
        <taxon>50 kb inversion clade</taxon>
        <taxon>NPAAA clade</taxon>
        <taxon>Hologalegina</taxon>
        <taxon>IRL clade</taxon>
        <taxon>Fabeae</taxon>
        <taxon>Lathyrus</taxon>
    </lineage>
</organism>
<keyword evidence="4" id="KW-1185">Reference proteome</keyword>
<dbReference type="Proteomes" id="UP001058974">
    <property type="component" value="Chromosome 3"/>
</dbReference>
<evidence type="ECO:0000313" key="3">
    <source>
        <dbReference type="EMBL" id="KAI5425630.1"/>
    </source>
</evidence>
<dbReference type="Pfam" id="PF22936">
    <property type="entry name" value="Pol_BBD"/>
    <property type="match status" value="1"/>
</dbReference>
<evidence type="ECO:0000259" key="2">
    <source>
        <dbReference type="Pfam" id="PF22936"/>
    </source>
</evidence>
<feature type="domain" description="Retrovirus-related Pol polyprotein from transposon TNT 1-94-like beta-barrel" evidence="2">
    <location>
        <begin position="1"/>
        <end position="70"/>
    </location>
</feature>
<protein>
    <recommendedName>
        <fullName evidence="2">Retrovirus-related Pol polyprotein from transposon TNT 1-94-like beta-barrel domain-containing protein</fullName>
    </recommendedName>
</protein>
<sequence>MTSQKVWLAYFDESKKIMVKLGDNSSLQAEGTGNIVIQRRNGAKAMIKDVHYVPGIKCNLLSVRQLTEKGSEHEENPVNDTPTNVEVKDDNRLEVKEYNQEGVARTSQRPKRPKVLLARLQDYDVVGDDEIITNG</sequence>
<accession>A0A9D5B0L8</accession>
<reference evidence="3 4" key="1">
    <citation type="journal article" date="2022" name="Nat. Genet.">
        <title>Improved pea reference genome and pan-genome highlight genomic features and evolutionary characteristics.</title>
        <authorList>
            <person name="Yang T."/>
            <person name="Liu R."/>
            <person name="Luo Y."/>
            <person name="Hu S."/>
            <person name="Wang D."/>
            <person name="Wang C."/>
            <person name="Pandey M.K."/>
            <person name="Ge S."/>
            <person name="Xu Q."/>
            <person name="Li N."/>
            <person name="Li G."/>
            <person name="Huang Y."/>
            <person name="Saxena R.K."/>
            <person name="Ji Y."/>
            <person name="Li M."/>
            <person name="Yan X."/>
            <person name="He Y."/>
            <person name="Liu Y."/>
            <person name="Wang X."/>
            <person name="Xiang C."/>
            <person name="Varshney R.K."/>
            <person name="Ding H."/>
            <person name="Gao S."/>
            <person name="Zong X."/>
        </authorList>
    </citation>
    <scope>NUCLEOTIDE SEQUENCE [LARGE SCALE GENOMIC DNA]</scope>
    <source>
        <strain evidence="3 4">cv. Zhongwan 6</strain>
    </source>
</reference>
<evidence type="ECO:0000313" key="4">
    <source>
        <dbReference type="Proteomes" id="UP001058974"/>
    </source>
</evidence>
<proteinExistence type="predicted"/>
<dbReference type="EMBL" id="JAMSHJ010000003">
    <property type="protein sequence ID" value="KAI5425630.1"/>
    <property type="molecule type" value="Genomic_DNA"/>
</dbReference>
<evidence type="ECO:0000256" key="1">
    <source>
        <dbReference type="SAM" id="MobiDB-lite"/>
    </source>
</evidence>
<dbReference type="Gramene" id="Psat03G0144600-T1">
    <property type="protein sequence ID" value="KAI5425630.1"/>
    <property type="gene ID" value="KIW84_031446"/>
</dbReference>
<dbReference type="AlphaFoldDB" id="A0A9D5B0L8"/>
<feature type="region of interest" description="Disordered" evidence="1">
    <location>
        <begin position="68"/>
        <end position="88"/>
    </location>
</feature>
<dbReference type="InterPro" id="IPR054722">
    <property type="entry name" value="PolX-like_BBD"/>
</dbReference>
<comment type="caution">
    <text evidence="3">The sequence shown here is derived from an EMBL/GenBank/DDBJ whole genome shotgun (WGS) entry which is preliminary data.</text>
</comment>
<gene>
    <name evidence="3" type="ORF">KIW84_031446</name>
</gene>
<name>A0A9D5B0L8_PEA</name>